<feature type="signal peptide" evidence="1">
    <location>
        <begin position="1"/>
        <end position="21"/>
    </location>
</feature>
<keyword evidence="3" id="KW-1185">Reference proteome</keyword>
<evidence type="ECO:0000313" key="3">
    <source>
        <dbReference type="Proteomes" id="UP000327157"/>
    </source>
</evidence>
<evidence type="ECO:0000313" key="2">
    <source>
        <dbReference type="EMBL" id="KAB2636044.1"/>
    </source>
</evidence>
<evidence type="ECO:0000256" key="1">
    <source>
        <dbReference type="SAM" id="SignalP"/>
    </source>
</evidence>
<sequence>MLMHAPSLLIMLGKLSSSLLARMHKTLIIVAKSMCVDQDVVECAKEAEVALTAQLRSAAEKTEKLESELAVLKWSDVYAPTFM</sequence>
<reference evidence="3" key="2">
    <citation type="submission" date="2019-10" db="EMBL/GenBank/DDBJ databases">
        <title>A de novo genome assembly of a pear dwarfing rootstock.</title>
        <authorList>
            <person name="Wang F."/>
            <person name="Wang J."/>
            <person name="Li S."/>
            <person name="Zhang Y."/>
            <person name="Fang M."/>
            <person name="Ma L."/>
            <person name="Zhao Y."/>
            <person name="Jiang S."/>
        </authorList>
    </citation>
    <scope>NUCLEOTIDE SEQUENCE [LARGE SCALE GENOMIC DNA]</scope>
</reference>
<feature type="chain" id="PRO_5024388981" evidence="1">
    <location>
        <begin position="22"/>
        <end position="83"/>
    </location>
</feature>
<comment type="caution">
    <text evidence="2">The sequence shown here is derived from an EMBL/GenBank/DDBJ whole genome shotgun (WGS) entry which is preliminary data.</text>
</comment>
<reference evidence="2 3" key="3">
    <citation type="submission" date="2019-11" db="EMBL/GenBank/DDBJ databases">
        <title>A de novo genome assembly of a pear dwarfing rootstock.</title>
        <authorList>
            <person name="Wang F."/>
            <person name="Wang J."/>
            <person name="Li S."/>
            <person name="Zhang Y."/>
            <person name="Fang M."/>
            <person name="Ma L."/>
            <person name="Zhao Y."/>
            <person name="Jiang S."/>
        </authorList>
    </citation>
    <scope>NUCLEOTIDE SEQUENCE [LARGE SCALE GENOMIC DNA]</scope>
    <source>
        <strain evidence="2">S2</strain>
        <tissue evidence="2">Leaf</tissue>
    </source>
</reference>
<accession>A0A5N5ILV4</accession>
<dbReference type="EMBL" id="SMOL01000004">
    <property type="protein sequence ID" value="KAB2636044.1"/>
    <property type="molecule type" value="Genomic_DNA"/>
</dbReference>
<proteinExistence type="predicted"/>
<dbReference type="Proteomes" id="UP000327157">
    <property type="component" value="Chromosome 5"/>
</dbReference>
<organism evidence="2 3">
    <name type="scientific">Pyrus ussuriensis x Pyrus communis</name>
    <dbReference type="NCBI Taxonomy" id="2448454"/>
    <lineage>
        <taxon>Eukaryota</taxon>
        <taxon>Viridiplantae</taxon>
        <taxon>Streptophyta</taxon>
        <taxon>Embryophyta</taxon>
        <taxon>Tracheophyta</taxon>
        <taxon>Spermatophyta</taxon>
        <taxon>Magnoliopsida</taxon>
        <taxon>eudicotyledons</taxon>
        <taxon>Gunneridae</taxon>
        <taxon>Pentapetalae</taxon>
        <taxon>rosids</taxon>
        <taxon>fabids</taxon>
        <taxon>Rosales</taxon>
        <taxon>Rosaceae</taxon>
        <taxon>Amygdaloideae</taxon>
        <taxon>Maleae</taxon>
        <taxon>Pyrus</taxon>
    </lineage>
</organism>
<protein>
    <submittedName>
        <fullName evidence="2">Uncharacterized protein</fullName>
    </submittedName>
</protein>
<reference evidence="2 3" key="1">
    <citation type="submission" date="2019-09" db="EMBL/GenBank/DDBJ databases">
        <authorList>
            <person name="Ou C."/>
        </authorList>
    </citation>
    <scope>NUCLEOTIDE SEQUENCE [LARGE SCALE GENOMIC DNA]</scope>
    <source>
        <strain evidence="2">S2</strain>
        <tissue evidence="2">Leaf</tissue>
    </source>
</reference>
<keyword evidence="1" id="KW-0732">Signal</keyword>
<gene>
    <name evidence="2" type="ORF">D8674_026578</name>
</gene>
<dbReference type="AlphaFoldDB" id="A0A5N5ILV4"/>
<name>A0A5N5ILV4_9ROSA</name>